<keyword evidence="2" id="KW-1185">Reference proteome</keyword>
<organism evidence="1 2">
    <name type="scientific">Cichorium intybus</name>
    <name type="common">Chicory</name>
    <dbReference type="NCBI Taxonomy" id="13427"/>
    <lineage>
        <taxon>Eukaryota</taxon>
        <taxon>Viridiplantae</taxon>
        <taxon>Streptophyta</taxon>
        <taxon>Embryophyta</taxon>
        <taxon>Tracheophyta</taxon>
        <taxon>Spermatophyta</taxon>
        <taxon>Magnoliopsida</taxon>
        <taxon>eudicotyledons</taxon>
        <taxon>Gunneridae</taxon>
        <taxon>Pentapetalae</taxon>
        <taxon>asterids</taxon>
        <taxon>campanulids</taxon>
        <taxon>Asterales</taxon>
        <taxon>Asteraceae</taxon>
        <taxon>Cichorioideae</taxon>
        <taxon>Cichorieae</taxon>
        <taxon>Cichoriinae</taxon>
        <taxon>Cichorium</taxon>
    </lineage>
</organism>
<accession>A0ACB9F3M8</accession>
<reference evidence="1 2" key="2">
    <citation type="journal article" date="2022" name="Mol. Ecol. Resour.">
        <title>The genomes of chicory, endive, great burdock and yacon provide insights into Asteraceae paleo-polyploidization history and plant inulin production.</title>
        <authorList>
            <person name="Fan W."/>
            <person name="Wang S."/>
            <person name="Wang H."/>
            <person name="Wang A."/>
            <person name="Jiang F."/>
            <person name="Liu H."/>
            <person name="Zhao H."/>
            <person name="Xu D."/>
            <person name="Zhang Y."/>
        </authorList>
    </citation>
    <scope>NUCLEOTIDE SEQUENCE [LARGE SCALE GENOMIC DNA]</scope>
    <source>
        <strain evidence="2">cv. Punajuju</strain>
        <tissue evidence="1">Leaves</tissue>
    </source>
</reference>
<dbReference type="Proteomes" id="UP001055811">
    <property type="component" value="Linkage Group LG03"/>
</dbReference>
<gene>
    <name evidence="1" type="ORF">L2E82_15411</name>
</gene>
<evidence type="ECO:0000313" key="2">
    <source>
        <dbReference type="Proteomes" id="UP001055811"/>
    </source>
</evidence>
<comment type="caution">
    <text evidence="1">The sequence shown here is derived from an EMBL/GenBank/DDBJ whole genome shotgun (WGS) entry which is preliminary data.</text>
</comment>
<protein>
    <submittedName>
        <fullName evidence="1">Uncharacterized protein</fullName>
    </submittedName>
</protein>
<name>A0ACB9F3M8_CICIN</name>
<proteinExistence type="predicted"/>
<reference evidence="2" key="1">
    <citation type="journal article" date="2022" name="Mol. Ecol. Resour.">
        <title>The genomes of chicory, endive, great burdock and yacon provide insights into Asteraceae palaeo-polyploidization history and plant inulin production.</title>
        <authorList>
            <person name="Fan W."/>
            <person name="Wang S."/>
            <person name="Wang H."/>
            <person name="Wang A."/>
            <person name="Jiang F."/>
            <person name="Liu H."/>
            <person name="Zhao H."/>
            <person name="Xu D."/>
            <person name="Zhang Y."/>
        </authorList>
    </citation>
    <scope>NUCLEOTIDE SEQUENCE [LARGE SCALE GENOMIC DNA]</scope>
    <source>
        <strain evidence="2">cv. Punajuju</strain>
    </source>
</reference>
<evidence type="ECO:0000313" key="1">
    <source>
        <dbReference type="EMBL" id="KAI3765378.1"/>
    </source>
</evidence>
<dbReference type="EMBL" id="CM042011">
    <property type="protein sequence ID" value="KAI3765378.1"/>
    <property type="molecule type" value="Genomic_DNA"/>
</dbReference>
<sequence length="86" mass="10050">MRFPSPRQYSSPVILDSPSFSLTLDLARNLTTYHQRQVCMLEEEDDIRNLCYVNATISDYPKNFNDDGIEDRKQKELYASKVSKKD</sequence>